<dbReference type="OrthoDB" id="1259062at2"/>
<reference evidence="1 2" key="1">
    <citation type="submission" date="2014-12" db="EMBL/GenBank/DDBJ databases">
        <title>Genome sequencing of Chryseobacterium taiwanense TPW19.</title>
        <authorList>
            <person name="Tan P.W."/>
            <person name="Chan K.-G."/>
        </authorList>
    </citation>
    <scope>NUCLEOTIDE SEQUENCE [LARGE SCALE GENOMIC DNA]</scope>
    <source>
        <strain evidence="1 2">TPW19</strain>
    </source>
</reference>
<name>A0A0B4DFV0_9FLAO</name>
<dbReference type="Proteomes" id="UP000031167">
    <property type="component" value="Unassembled WGS sequence"/>
</dbReference>
<keyword evidence="2" id="KW-1185">Reference proteome</keyword>
<evidence type="ECO:0008006" key="3">
    <source>
        <dbReference type="Google" id="ProtNLM"/>
    </source>
</evidence>
<protein>
    <recommendedName>
        <fullName evidence="3">DUF695 domain-containing protein</fullName>
    </recommendedName>
</protein>
<sequence>MEVKVEFERKILNVDNYPFELLINTDLINDPTKINFNWCWYVELQKFDDDENDHLNLQRLMVEIIQKIIKITDIKITGITLYKNLYEIIFYAKEEDTQKIGGEFAEMPYELEDRENRFIKYHAKRDNDWNNVKLYFDAFTKN</sequence>
<dbReference type="RefSeq" id="WP_039368070.1">
    <property type="nucleotide sequence ID" value="NZ_JWTA01000006.1"/>
</dbReference>
<gene>
    <name evidence="1" type="ORF">RM51_09285</name>
</gene>
<evidence type="ECO:0000313" key="1">
    <source>
        <dbReference type="EMBL" id="KIC63230.1"/>
    </source>
</evidence>
<accession>A0A0B4DFV0</accession>
<dbReference type="AlphaFoldDB" id="A0A0B4DFV0"/>
<proteinExistence type="predicted"/>
<dbReference type="EMBL" id="JWTA01000006">
    <property type="protein sequence ID" value="KIC63230.1"/>
    <property type="molecule type" value="Genomic_DNA"/>
</dbReference>
<evidence type="ECO:0000313" key="2">
    <source>
        <dbReference type="Proteomes" id="UP000031167"/>
    </source>
</evidence>
<comment type="caution">
    <text evidence="1">The sequence shown here is derived from an EMBL/GenBank/DDBJ whole genome shotgun (WGS) entry which is preliminary data.</text>
</comment>
<organism evidence="1 2">
    <name type="scientific">Chryseobacterium taiwanense</name>
    <dbReference type="NCBI Taxonomy" id="363331"/>
    <lineage>
        <taxon>Bacteria</taxon>
        <taxon>Pseudomonadati</taxon>
        <taxon>Bacteroidota</taxon>
        <taxon>Flavobacteriia</taxon>
        <taxon>Flavobacteriales</taxon>
        <taxon>Weeksellaceae</taxon>
        <taxon>Chryseobacterium group</taxon>
        <taxon>Chryseobacterium</taxon>
    </lineage>
</organism>